<feature type="region of interest" description="Disordered" evidence="1">
    <location>
        <begin position="28"/>
        <end position="89"/>
    </location>
</feature>
<organism evidence="2 3">
    <name type="scientific">Anisodus acutangulus</name>
    <dbReference type="NCBI Taxonomy" id="402998"/>
    <lineage>
        <taxon>Eukaryota</taxon>
        <taxon>Viridiplantae</taxon>
        <taxon>Streptophyta</taxon>
        <taxon>Embryophyta</taxon>
        <taxon>Tracheophyta</taxon>
        <taxon>Spermatophyta</taxon>
        <taxon>Magnoliopsida</taxon>
        <taxon>eudicotyledons</taxon>
        <taxon>Gunneridae</taxon>
        <taxon>Pentapetalae</taxon>
        <taxon>asterids</taxon>
        <taxon>lamiids</taxon>
        <taxon>Solanales</taxon>
        <taxon>Solanaceae</taxon>
        <taxon>Solanoideae</taxon>
        <taxon>Hyoscyameae</taxon>
        <taxon>Anisodus</taxon>
    </lineage>
</organism>
<dbReference type="GO" id="GO:0005730">
    <property type="term" value="C:nucleolus"/>
    <property type="evidence" value="ECO:0007669"/>
    <property type="project" value="TreeGrafter"/>
</dbReference>
<sequence length="89" mass="9515">MGRDVWRNSSALHLFFPKNEKYVPLFSGASGKDLEETGSEDDELHDLSDDGFFEGGSSSEDADDESTDKSAREQASSASGKAASSMSSD</sequence>
<evidence type="ECO:0000313" key="2">
    <source>
        <dbReference type="EMBL" id="KAJ8549091.1"/>
    </source>
</evidence>
<name>A0A9Q1RBK5_9SOLA</name>
<feature type="compositionally biased region" description="Acidic residues" evidence="1">
    <location>
        <begin position="36"/>
        <end position="52"/>
    </location>
</feature>
<reference evidence="3" key="1">
    <citation type="journal article" date="2023" name="Proc. Natl. Acad. Sci. U.S.A.">
        <title>Genomic and structural basis for evolution of tropane alkaloid biosynthesis.</title>
        <authorList>
            <person name="Wanga Y.-J."/>
            <person name="Taina T."/>
            <person name="Yua J.-Y."/>
            <person name="Lia J."/>
            <person name="Xua B."/>
            <person name="Chenc J."/>
            <person name="D'Auriad J.C."/>
            <person name="Huanga J.-P."/>
            <person name="Huanga S.-X."/>
        </authorList>
    </citation>
    <scope>NUCLEOTIDE SEQUENCE [LARGE SCALE GENOMIC DNA]</scope>
    <source>
        <strain evidence="3">cv. KIB-2019</strain>
    </source>
</reference>
<gene>
    <name evidence="2" type="ORF">K7X08_032798</name>
</gene>
<feature type="compositionally biased region" description="Low complexity" evidence="1">
    <location>
        <begin position="75"/>
        <end position="89"/>
    </location>
</feature>
<evidence type="ECO:0000313" key="3">
    <source>
        <dbReference type="Proteomes" id="UP001152561"/>
    </source>
</evidence>
<dbReference type="InterPro" id="IPR050786">
    <property type="entry name" value="EFG1_rRNA-proc"/>
</dbReference>
<dbReference type="PANTHER" id="PTHR33911">
    <property type="entry name" value="RRNA-PROCESSING PROTEIN EFG1"/>
    <property type="match status" value="1"/>
</dbReference>
<proteinExistence type="predicted"/>
<dbReference type="GO" id="GO:0030688">
    <property type="term" value="C:preribosome, small subunit precursor"/>
    <property type="evidence" value="ECO:0007669"/>
    <property type="project" value="TreeGrafter"/>
</dbReference>
<comment type="caution">
    <text evidence="2">The sequence shown here is derived from an EMBL/GenBank/DDBJ whole genome shotgun (WGS) entry which is preliminary data.</text>
</comment>
<evidence type="ECO:0000256" key="1">
    <source>
        <dbReference type="SAM" id="MobiDB-lite"/>
    </source>
</evidence>
<accession>A0A9Q1RBK5</accession>
<dbReference type="PANTHER" id="PTHR33911:SF1">
    <property type="entry name" value="RRNA-PROCESSING PROTEIN EFG1"/>
    <property type="match status" value="1"/>
</dbReference>
<dbReference type="AlphaFoldDB" id="A0A9Q1RBK5"/>
<dbReference type="Proteomes" id="UP001152561">
    <property type="component" value="Unassembled WGS sequence"/>
</dbReference>
<dbReference type="EMBL" id="JAJAGQ010000011">
    <property type="protein sequence ID" value="KAJ8549091.1"/>
    <property type="molecule type" value="Genomic_DNA"/>
</dbReference>
<protein>
    <submittedName>
        <fullName evidence="2">Uncharacterized protein</fullName>
    </submittedName>
</protein>
<dbReference type="GO" id="GO:0000462">
    <property type="term" value="P:maturation of SSU-rRNA from tricistronic rRNA transcript (SSU-rRNA, 5.8S rRNA, LSU-rRNA)"/>
    <property type="evidence" value="ECO:0007669"/>
    <property type="project" value="TreeGrafter"/>
</dbReference>
<keyword evidence="3" id="KW-1185">Reference proteome</keyword>